<protein>
    <submittedName>
        <fullName evidence="4">(diamondback moth) hypothetical protein</fullName>
    </submittedName>
</protein>
<organism evidence="4 5">
    <name type="scientific">Plutella xylostella</name>
    <name type="common">Diamondback moth</name>
    <name type="synonym">Plutella maculipennis</name>
    <dbReference type="NCBI Taxonomy" id="51655"/>
    <lineage>
        <taxon>Eukaryota</taxon>
        <taxon>Metazoa</taxon>
        <taxon>Ecdysozoa</taxon>
        <taxon>Arthropoda</taxon>
        <taxon>Hexapoda</taxon>
        <taxon>Insecta</taxon>
        <taxon>Pterygota</taxon>
        <taxon>Neoptera</taxon>
        <taxon>Endopterygota</taxon>
        <taxon>Lepidoptera</taxon>
        <taxon>Glossata</taxon>
        <taxon>Ditrysia</taxon>
        <taxon>Yponomeutoidea</taxon>
        <taxon>Plutellidae</taxon>
        <taxon>Plutella</taxon>
    </lineage>
</organism>
<comment type="similarity">
    <text evidence="1">Belongs to the asteroid family.</text>
</comment>
<name>A0A8S4G4S2_PLUXY</name>
<evidence type="ECO:0000313" key="4">
    <source>
        <dbReference type="EMBL" id="CAG9136133.1"/>
    </source>
</evidence>
<dbReference type="PANTHER" id="PTHR15665">
    <property type="entry name" value="ASTEROID PROTEIN"/>
    <property type="match status" value="1"/>
</dbReference>
<reference evidence="4" key="1">
    <citation type="submission" date="2020-11" db="EMBL/GenBank/DDBJ databases">
        <authorList>
            <person name="Whiteford S."/>
        </authorList>
    </citation>
    <scope>NUCLEOTIDE SEQUENCE</scope>
</reference>
<dbReference type="Gene3D" id="3.40.50.1010">
    <property type="entry name" value="5'-nuclease"/>
    <property type="match status" value="1"/>
</dbReference>
<keyword evidence="5" id="KW-1185">Reference proteome</keyword>
<dbReference type="InterPro" id="IPR029060">
    <property type="entry name" value="PIN-like_dom_sf"/>
</dbReference>
<dbReference type="PANTHER" id="PTHR15665:SF1">
    <property type="entry name" value="PROTEIN ASTEROID HOMOLOG 1"/>
    <property type="match status" value="1"/>
</dbReference>
<dbReference type="InterPro" id="IPR026832">
    <property type="entry name" value="Asteroid"/>
</dbReference>
<dbReference type="Proteomes" id="UP000653454">
    <property type="component" value="Unassembled WGS sequence"/>
</dbReference>
<evidence type="ECO:0000259" key="3">
    <source>
        <dbReference type="Pfam" id="PF12813"/>
    </source>
</evidence>
<evidence type="ECO:0000313" key="5">
    <source>
        <dbReference type="Proteomes" id="UP000653454"/>
    </source>
</evidence>
<evidence type="ECO:0000256" key="2">
    <source>
        <dbReference type="SAM" id="MobiDB-lite"/>
    </source>
</evidence>
<dbReference type="EMBL" id="CAJHNJ030000125">
    <property type="protein sequence ID" value="CAG9136133.1"/>
    <property type="molecule type" value="Genomic_DNA"/>
</dbReference>
<dbReference type="InterPro" id="IPR039436">
    <property type="entry name" value="Asteroid_dom"/>
</dbReference>
<sequence>MGVRGLTTYVNYNQNLFLKYHILHDTKLVVDGHSLCAQLYRKLNGFPAFGGNYDQYAAYVKRFFKNLRKCKIECYVLFDGSYETRKLKTAYGRLRSKIKGASHLDPVTQSSLSIFPLFLRDVMKEIMTEMQIPYTVCEFEADDEIAAVARQLQCPVLSYDSDFFIYNVMYIPFNTLEMKPECFEDDGKTFYGLECKMYKVEYLVQSLGGLKEELLPLFATLMGNDYIQKKVFKNFFSQMKLGKGRNKNNDLQRSIHGLFKWLQNETLESAIEKIIGRIKKKKKQRVLYLIKKNMSVYNHRQCRSLQFFNIVSDINTEEELNIPDVSVEENDSSGSDDENNSSENEAEDEEVEAHVSEDDEIVTIIPEDPVSRLPAWLADRIRTNVVPKPYICLYTLHLYFMFPQAEDYNDEDSFLCVLSVLRYAFDILTDFTEENFLYVSREKDSEYKRLWIGTDYAIPRPVERNYGDMEVKDLNIYFRHFIEVKLPGLNLAELDPLPSNFRLAFLSILFWVANCQVPTGYLHSLFLSYIMLEVIDEKTGTFRGHHFFNTKHSKKLESLKAKPKESIDKDELLLNKNKVEYDDCLLAASVLLLHFEISSEIKKKPKSYDVRKVHKFAQFQCCLQQLNFLSVLSGEYYEKTRYSKFYNGTFVYNVATKLENQNDPTTFVANWLKGANTVLTFYKSLCVVYEKCAKKLSLETLSSGIDTQSYCHAKPTLRVALHESRGGVTAAATKRRPFSIFSTSARRARRGAHLRRDKSFASRSLTSRSLKSERDGKPLSRLNSALCYRAWSTLTEEVEAESRRG</sequence>
<accession>A0A8S4G4S2</accession>
<evidence type="ECO:0000256" key="1">
    <source>
        <dbReference type="ARBA" id="ARBA00007398"/>
    </source>
</evidence>
<feature type="region of interest" description="Disordered" evidence="2">
    <location>
        <begin position="321"/>
        <end position="356"/>
    </location>
</feature>
<dbReference type="Pfam" id="PF12813">
    <property type="entry name" value="XPG_I_2"/>
    <property type="match status" value="1"/>
</dbReference>
<comment type="caution">
    <text evidence="4">The sequence shown here is derived from an EMBL/GenBank/DDBJ whole genome shotgun (WGS) entry which is preliminary data.</text>
</comment>
<dbReference type="SUPFAM" id="SSF88723">
    <property type="entry name" value="PIN domain-like"/>
    <property type="match status" value="1"/>
</dbReference>
<gene>
    <name evidence="4" type="ORF">PLXY2_LOCUS14372</name>
</gene>
<proteinExistence type="inferred from homology"/>
<feature type="domain" description="Asteroid" evidence="3">
    <location>
        <begin position="124"/>
        <end position="207"/>
    </location>
</feature>
<dbReference type="AlphaFoldDB" id="A0A8S4G4S2"/>